<dbReference type="PANTHER" id="PTHR37311">
    <property type="entry name" value="2-PHOSPHOSULFOLACTATE PHOSPHATASE-RELATED"/>
    <property type="match status" value="1"/>
</dbReference>
<dbReference type="EMBL" id="JBBPCC010000035">
    <property type="protein sequence ID" value="MEK8132755.1"/>
    <property type="molecule type" value="Genomic_DNA"/>
</dbReference>
<dbReference type="SUPFAM" id="SSF142823">
    <property type="entry name" value="ComB-like"/>
    <property type="match status" value="1"/>
</dbReference>
<comment type="cofactor">
    <cofactor evidence="1 8">
        <name>Mg(2+)</name>
        <dbReference type="ChEBI" id="CHEBI:18420"/>
    </cofactor>
</comment>
<comment type="caution">
    <text evidence="9">The sequence shown here is derived from an EMBL/GenBank/DDBJ whole genome shotgun (WGS) entry which is preliminary data.</text>
</comment>
<comment type="similarity">
    <text evidence="2 8">Belongs to the ComB family.</text>
</comment>
<evidence type="ECO:0000256" key="1">
    <source>
        <dbReference type="ARBA" id="ARBA00001946"/>
    </source>
</evidence>
<evidence type="ECO:0000256" key="8">
    <source>
        <dbReference type="HAMAP-Rule" id="MF_00490"/>
    </source>
</evidence>
<accession>A0ABU9DV57</accession>
<dbReference type="PANTHER" id="PTHR37311:SF1">
    <property type="entry name" value="2-PHOSPHOSULFOLACTATE PHOSPHATASE-RELATED"/>
    <property type="match status" value="1"/>
</dbReference>
<dbReference type="Gene3D" id="3.90.1560.10">
    <property type="entry name" value="ComB-like"/>
    <property type="match status" value="1"/>
</dbReference>
<evidence type="ECO:0000256" key="3">
    <source>
        <dbReference type="ARBA" id="ARBA00012953"/>
    </source>
</evidence>
<evidence type="ECO:0000313" key="9">
    <source>
        <dbReference type="EMBL" id="MEK8132755.1"/>
    </source>
</evidence>
<dbReference type="HAMAP" id="MF_00490">
    <property type="entry name" value="ComB"/>
    <property type="match status" value="1"/>
</dbReference>
<proteinExistence type="inferred from homology"/>
<dbReference type="Pfam" id="PF04029">
    <property type="entry name" value="2-ph_phosp"/>
    <property type="match status" value="1"/>
</dbReference>
<dbReference type="Proteomes" id="UP001469365">
    <property type="component" value="Unassembled WGS sequence"/>
</dbReference>
<organism evidence="9 10">
    <name type="scientific">Paenibacillus filicis</name>
    <dbReference type="NCBI Taxonomy" id="669464"/>
    <lineage>
        <taxon>Bacteria</taxon>
        <taxon>Bacillati</taxon>
        <taxon>Bacillota</taxon>
        <taxon>Bacilli</taxon>
        <taxon>Bacillales</taxon>
        <taxon>Paenibacillaceae</taxon>
        <taxon>Paenibacillus</taxon>
    </lineage>
</organism>
<evidence type="ECO:0000256" key="5">
    <source>
        <dbReference type="ARBA" id="ARBA00022801"/>
    </source>
</evidence>
<gene>
    <name evidence="8" type="primary">comB</name>
    <name evidence="9" type="ORF">WMW72_33230</name>
</gene>
<reference evidence="9 10" key="1">
    <citation type="submission" date="2024-04" db="EMBL/GenBank/DDBJ databases">
        <title>draft genome sequnece of Paenibacillus filicis.</title>
        <authorList>
            <person name="Kim D.-U."/>
        </authorList>
    </citation>
    <scope>NUCLEOTIDE SEQUENCE [LARGE SCALE GENOMIC DNA]</scope>
    <source>
        <strain evidence="9 10">KACC14197</strain>
    </source>
</reference>
<evidence type="ECO:0000256" key="2">
    <source>
        <dbReference type="ARBA" id="ARBA00009997"/>
    </source>
</evidence>
<dbReference type="EC" id="3.1.3.71" evidence="3 8"/>
<dbReference type="InterPro" id="IPR005238">
    <property type="entry name" value="ComB-like"/>
</dbReference>
<evidence type="ECO:0000313" key="10">
    <source>
        <dbReference type="Proteomes" id="UP001469365"/>
    </source>
</evidence>
<keyword evidence="5 8" id="KW-0378">Hydrolase</keyword>
<protein>
    <recommendedName>
        <fullName evidence="4 8">Probable 2-phosphosulfolactate phosphatase</fullName>
        <ecNumber evidence="3 8">3.1.3.71</ecNumber>
    </recommendedName>
</protein>
<keyword evidence="6 8" id="KW-0460">Magnesium</keyword>
<comment type="catalytic activity">
    <reaction evidence="7 8">
        <text>(2R)-O-phospho-3-sulfolactate + H2O = (2R)-3-sulfolactate + phosphate</text>
        <dbReference type="Rhea" id="RHEA:23416"/>
        <dbReference type="ChEBI" id="CHEBI:15377"/>
        <dbReference type="ChEBI" id="CHEBI:15597"/>
        <dbReference type="ChEBI" id="CHEBI:43474"/>
        <dbReference type="ChEBI" id="CHEBI:58738"/>
        <dbReference type="EC" id="3.1.3.71"/>
    </reaction>
</comment>
<dbReference type="RefSeq" id="WP_341419877.1">
    <property type="nucleotide sequence ID" value="NZ_JBBPCC010000035.1"/>
</dbReference>
<sequence>MNIQVISSVNEARTDDLQHKTVIVIDVLRATSTILRALDAGCSQVIPVETVNQAKSLHRPGELLGGERFCKKIPGFDLGNSPLEYTSELVDGKTIIFTTTNGTRAIQKASKAGHILIGGMLNAEACARKAAMLYGDIVMLCAGTQDVFSLEDGLCAGLLIEELLKLQAEGLIRSAAGTGGGSLTVDDFGLVMLQAYRHVRGNLEGALLSGVGGKRLSRIGFHDDVVYCAQVSILDQAPVVRNGRLEAGMSLPL</sequence>
<dbReference type="InterPro" id="IPR036702">
    <property type="entry name" value="ComB-like_sf"/>
</dbReference>
<keyword evidence="10" id="KW-1185">Reference proteome</keyword>
<name>A0ABU9DV57_9BACL</name>
<evidence type="ECO:0000256" key="4">
    <source>
        <dbReference type="ARBA" id="ARBA00021948"/>
    </source>
</evidence>
<evidence type="ECO:0000256" key="7">
    <source>
        <dbReference type="ARBA" id="ARBA00033711"/>
    </source>
</evidence>
<evidence type="ECO:0000256" key="6">
    <source>
        <dbReference type="ARBA" id="ARBA00022842"/>
    </source>
</evidence>